<dbReference type="AlphaFoldDB" id="A0ABD3THQ0"/>
<gene>
    <name evidence="1" type="ORF">ACJMK2_021988</name>
</gene>
<protein>
    <submittedName>
        <fullName evidence="1">Uncharacterized protein</fullName>
    </submittedName>
</protein>
<dbReference type="EMBL" id="JBJQND010000018">
    <property type="protein sequence ID" value="KAL3836564.1"/>
    <property type="molecule type" value="Genomic_DNA"/>
</dbReference>
<keyword evidence="2" id="KW-1185">Reference proteome</keyword>
<comment type="caution">
    <text evidence="1">The sequence shown here is derived from an EMBL/GenBank/DDBJ whole genome shotgun (WGS) entry which is preliminary data.</text>
</comment>
<name>A0ABD3THQ0_SINWO</name>
<proteinExistence type="predicted"/>
<reference evidence="1 2" key="1">
    <citation type="submission" date="2024-11" db="EMBL/GenBank/DDBJ databases">
        <title>Chromosome-level genome assembly of the freshwater bivalve Anodonta woodiana.</title>
        <authorList>
            <person name="Chen X."/>
        </authorList>
    </citation>
    <scope>NUCLEOTIDE SEQUENCE [LARGE SCALE GENOMIC DNA]</scope>
    <source>
        <strain evidence="1">MN2024</strain>
        <tissue evidence="1">Gills</tissue>
    </source>
</reference>
<organism evidence="1 2">
    <name type="scientific">Sinanodonta woodiana</name>
    <name type="common">Chinese pond mussel</name>
    <name type="synonym">Anodonta woodiana</name>
    <dbReference type="NCBI Taxonomy" id="1069815"/>
    <lineage>
        <taxon>Eukaryota</taxon>
        <taxon>Metazoa</taxon>
        <taxon>Spiralia</taxon>
        <taxon>Lophotrochozoa</taxon>
        <taxon>Mollusca</taxon>
        <taxon>Bivalvia</taxon>
        <taxon>Autobranchia</taxon>
        <taxon>Heteroconchia</taxon>
        <taxon>Palaeoheterodonta</taxon>
        <taxon>Unionida</taxon>
        <taxon>Unionoidea</taxon>
        <taxon>Unionidae</taxon>
        <taxon>Unioninae</taxon>
        <taxon>Sinanodonta</taxon>
    </lineage>
</organism>
<sequence>MTEKKILQISAGAVIQHVQVVLKDGVHLCCNLNDYCPGETSGFIEKYRTSRTRFLKWLGFEEEYSDSDIITLGDFNTPDKETTYMKQSISEIEKNSSTLITFDSENTNGEAKVQLEREECQGITCLDRTMIKAHLIAIADSFQGSFDHFTTLLGLVDPWCIINNLAEPGAVKVQVLGGNHTRAALQLLRGKTEYRKDKSYDHVIMDVYKGLSEEQCLYVKDEFSREGGILPLTVREEKRSMNNKSPNVIAVSWRAEISTFAIKTVSIVF</sequence>
<dbReference type="Proteomes" id="UP001634394">
    <property type="component" value="Unassembled WGS sequence"/>
</dbReference>
<evidence type="ECO:0000313" key="1">
    <source>
        <dbReference type="EMBL" id="KAL3836564.1"/>
    </source>
</evidence>
<evidence type="ECO:0000313" key="2">
    <source>
        <dbReference type="Proteomes" id="UP001634394"/>
    </source>
</evidence>
<accession>A0ABD3THQ0</accession>